<evidence type="ECO:0000256" key="2">
    <source>
        <dbReference type="ARBA" id="ARBA00013065"/>
    </source>
</evidence>
<dbReference type="Gene3D" id="3.40.630.30">
    <property type="match status" value="1"/>
</dbReference>
<evidence type="ECO:0000259" key="8">
    <source>
        <dbReference type="PROSITE" id="PS51731"/>
    </source>
</evidence>
<dbReference type="GO" id="GO:0005737">
    <property type="term" value="C:cytoplasm"/>
    <property type="evidence" value="ECO:0007669"/>
    <property type="project" value="InterPro"/>
</dbReference>
<dbReference type="PROSITE" id="PS51731">
    <property type="entry name" value="GNAT_NAGS"/>
    <property type="match status" value="1"/>
</dbReference>
<feature type="site" description="Transition state stabilizer" evidence="6">
    <location>
        <position position="247"/>
    </location>
</feature>
<evidence type="ECO:0000313" key="10">
    <source>
        <dbReference type="Proteomes" id="UP000536835"/>
    </source>
</evidence>
<proteinExistence type="predicted"/>
<dbReference type="GO" id="GO:0004042">
    <property type="term" value="F:L-glutamate N-acetyltransferase activity"/>
    <property type="evidence" value="ECO:0007669"/>
    <property type="project" value="TreeGrafter"/>
</dbReference>
<dbReference type="PANTHER" id="PTHR23342">
    <property type="entry name" value="N-ACETYLGLUTAMATE SYNTHASE"/>
    <property type="match status" value="1"/>
</dbReference>
<sequence>MGEMSFRERASLLLAGLEEGREVRAYLKQFSRQAEGCFAVIKVGGAVMERDLDPLADALALLQFLELPPLVIFGAGPQLDKDLEAAGIPHERRDGLRVTPEEAMSIVGARTSRMAIALSDALRRRGAASVTVQGAAVKARAIDTERYGAVGEVTSIDAELLTQILSTGSIPLLPCVHADDRGRLLNLNADGLANAAAEALRPQKIVFVTGTGGVLGEDGSIINSINLAEEGEELFSSPWLEGGMRHKMEEVRDLLERLPLASSVSIVSAQGLVRELFTHKGSGTLIRRGEAIARYSHASRDAFTKLIESAFGRQLKEEYWEALDPLFSLMSEHKRACAIVTRGSSVPVLDKFAVASSAQGEGLAKSLWEKLQAEAPRLVWRSRSGNLFNGFYSSVADGFVRRGPWLVFWTGDGLEGEIHQLADELFIRPGDFVGDL</sequence>
<comment type="catalytic activity">
    <reaction evidence="4">
        <text>N-acetyl-L-glutamate + ATP = N-acetyl-L-glutamyl 5-phosphate + ADP</text>
        <dbReference type="Rhea" id="RHEA:14629"/>
        <dbReference type="ChEBI" id="CHEBI:30616"/>
        <dbReference type="ChEBI" id="CHEBI:44337"/>
        <dbReference type="ChEBI" id="CHEBI:57936"/>
        <dbReference type="ChEBI" id="CHEBI:456216"/>
        <dbReference type="EC" id="2.7.2.8"/>
    </reaction>
</comment>
<keyword evidence="9" id="KW-0418">Kinase</keyword>
<evidence type="ECO:0000313" key="9">
    <source>
        <dbReference type="EMBL" id="NNU14781.1"/>
    </source>
</evidence>
<protein>
    <recommendedName>
        <fullName evidence="2">acetylglutamate kinase</fullName>
        <ecNumber evidence="2">2.7.2.8</ecNumber>
    </recommendedName>
</protein>
<dbReference type="RefSeq" id="WP_173195703.1">
    <property type="nucleotide sequence ID" value="NZ_JABFCX010000001.1"/>
</dbReference>
<dbReference type="EC" id="2.7.2.8" evidence="2"/>
<dbReference type="Pfam" id="PF00696">
    <property type="entry name" value="AA_kinase"/>
    <property type="match status" value="1"/>
</dbReference>
<feature type="binding site" evidence="5">
    <location>
        <position position="97"/>
    </location>
    <ligand>
        <name>substrate</name>
    </ligand>
</feature>
<evidence type="ECO:0000256" key="3">
    <source>
        <dbReference type="ARBA" id="ARBA00022679"/>
    </source>
</evidence>
<dbReference type="GO" id="GO:0003991">
    <property type="term" value="F:acetylglutamate kinase activity"/>
    <property type="evidence" value="ECO:0007669"/>
    <property type="project" value="UniProtKB-EC"/>
</dbReference>
<keyword evidence="10" id="KW-1185">Reference proteome</keyword>
<accession>A0A7Y3W435</accession>
<dbReference type="AlphaFoldDB" id="A0A7Y3W435"/>
<dbReference type="InterPro" id="IPR011242">
    <property type="entry name" value="ArgB_GNAT"/>
</dbReference>
<feature type="binding site" evidence="5">
    <location>
        <begin position="75"/>
        <end position="76"/>
    </location>
    <ligand>
        <name>substrate</name>
    </ligand>
</feature>
<dbReference type="NCBIfam" id="NF003387">
    <property type="entry name" value="PRK04531.1-2"/>
    <property type="match status" value="1"/>
</dbReference>
<evidence type="ECO:0000259" key="7">
    <source>
        <dbReference type="PROSITE" id="PS51186"/>
    </source>
</evidence>
<dbReference type="InterPro" id="IPR036393">
    <property type="entry name" value="AceGlu_kinase-like_sf"/>
</dbReference>
<dbReference type="GO" id="GO:0006526">
    <property type="term" value="P:L-arginine biosynthetic process"/>
    <property type="evidence" value="ECO:0007669"/>
    <property type="project" value="InterPro"/>
</dbReference>
<dbReference type="PROSITE" id="PS51186">
    <property type="entry name" value="GNAT"/>
    <property type="match status" value="1"/>
</dbReference>
<dbReference type="Proteomes" id="UP000536835">
    <property type="component" value="Unassembled WGS sequence"/>
</dbReference>
<dbReference type="PIRSF" id="PIRSF036441">
    <property type="entry name" value="NAGK_DUF619"/>
    <property type="match status" value="1"/>
</dbReference>
<evidence type="ECO:0000256" key="1">
    <source>
        <dbReference type="ARBA" id="ARBA00004828"/>
    </source>
</evidence>
<dbReference type="Pfam" id="PF04768">
    <property type="entry name" value="NAT"/>
    <property type="match status" value="1"/>
</dbReference>
<keyword evidence="3 9" id="KW-0808">Transferase</keyword>
<evidence type="ECO:0000256" key="4">
    <source>
        <dbReference type="ARBA" id="ARBA00048141"/>
    </source>
</evidence>
<feature type="domain" description="N-acetyltransferase" evidence="7">
    <location>
        <begin position="290"/>
        <end position="423"/>
    </location>
</feature>
<gene>
    <name evidence="9" type="ORF">HK107_00405</name>
</gene>
<evidence type="ECO:0000256" key="6">
    <source>
        <dbReference type="PIRSR" id="PIRSR036441-51"/>
    </source>
</evidence>
<organism evidence="9 10">
    <name type="scientific">Parvularcula mediterranea</name>
    <dbReference type="NCBI Taxonomy" id="2732508"/>
    <lineage>
        <taxon>Bacteria</taxon>
        <taxon>Pseudomonadati</taxon>
        <taxon>Pseudomonadota</taxon>
        <taxon>Alphaproteobacteria</taxon>
        <taxon>Parvularculales</taxon>
        <taxon>Parvularculaceae</taxon>
        <taxon>Parvularcula</taxon>
    </lineage>
</organism>
<evidence type="ECO:0000256" key="5">
    <source>
        <dbReference type="PIRSR" id="PIRSR036441-50"/>
    </source>
</evidence>
<comment type="pathway">
    <text evidence="1">Amino-acid biosynthesis; L-arginine biosynthesis; N(2)-acetyl-L-ornithine from L-glutamate: step 2/4.</text>
</comment>
<name>A0A7Y3W435_9PROT</name>
<comment type="caution">
    <text evidence="9">The sequence shown here is derived from an EMBL/GenBank/DDBJ whole genome shotgun (WGS) entry which is preliminary data.</text>
</comment>
<dbReference type="SUPFAM" id="SSF53633">
    <property type="entry name" value="Carbamate kinase-like"/>
    <property type="match status" value="1"/>
</dbReference>
<dbReference type="InterPro" id="IPR006855">
    <property type="entry name" value="Vertebrate-like_GNAT_dom"/>
</dbReference>
<dbReference type="PANTHER" id="PTHR23342:SF0">
    <property type="entry name" value="N-ACETYLGLUTAMATE SYNTHASE, MITOCHONDRIAL"/>
    <property type="match status" value="1"/>
</dbReference>
<feature type="binding site" evidence="5">
    <location>
        <position position="186"/>
    </location>
    <ligand>
        <name>substrate</name>
    </ligand>
</feature>
<dbReference type="InterPro" id="IPR001048">
    <property type="entry name" value="Asp/Glu/Uridylate_kinase"/>
</dbReference>
<feature type="site" description="Transition state stabilizer" evidence="6">
    <location>
        <position position="42"/>
    </location>
</feature>
<reference evidence="9 10" key="1">
    <citation type="submission" date="2020-05" db="EMBL/GenBank/DDBJ databases">
        <title>Parvularcula mediterraneae sp. nov., isolated from polypropylene straw from shallow seawater of the seashore of Laganas in Zakynthos island, Greece.</title>
        <authorList>
            <person name="Szabo I."/>
            <person name="Al-Omari J."/>
            <person name="Rado J."/>
            <person name="Szerdahelyi G.S."/>
        </authorList>
    </citation>
    <scope>NUCLEOTIDE SEQUENCE [LARGE SCALE GENOMIC DNA]</scope>
    <source>
        <strain evidence="9 10">ZS-1/3</strain>
    </source>
</reference>
<dbReference type="Gene3D" id="3.40.1160.10">
    <property type="entry name" value="Acetylglutamate kinase-like"/>
    <property type="match status" value="1"/>
</dbReference>
<dbReference type="EMBL" id="JABFCX010000001">
    <property type="protein sequence ID" value="NNU14781.1"/>
    <property type="molecule type" value="Genomic_DNA"/>
</dbReference>
<dbReference type="InterPro" id="IPR000182">
    <property type="entry name" value="GNAT_dom"/>
</dbReference>
<feature type="domain" description="N-acetyltransferase" evidence="8">
    <location>
        <begin position="287"/>
        <end position="433"/>
    </location>
</feature>